<feature type="domain" description="Alpha-carbonic anhydrase" evidence="10">
    <location>
        <begin position="1"/>
        <end position="202"/>
    </location>
</feature>
<comment type="function">
    <text evidence="2 9">Reversible hydration of carbon dioxide.</text>
</comment>
<dbReference type="InterPro" id="IPR036398">
    <property type="entry name" value="CA_dom_sf"/>
</dbReference>
<keyword evidence="7 9" id="KW-0456">Lyase</keyword>
<comment type="cofactor">
    <cofactor evidence="1 9">
        <name>Zn(2+)</name>
        <dbReference type="ChEBI" id="CHEBI:29105"/>
    </cofactor>
</comment>
<dbReference type="PROSITE" id="PS00162">
    <property type="entry name" value="ALPHA_CA_1"/>
    <property type="match status" value="1"/>
</dbReference>
<dbReference type="VEuPathDB" id="FungiDB:BO72DRAFT_513967"/>
<dbReference type="PANTHER" id="PTHR18952">
    <property type="entry name" value="CARBONIC ANHYDRASE"/>
    <property type="match status" value="1"/>
</dbReference>
<organism evidence="11 12">
    <name type="scientific">Aspergillus fijiensis CBS 313.89</name>
    <dbReference type="NCBI Taxonomy" id="1448319"/>
    <lineage>
        <taxon>Eukaryota</taxon>
        <taxon>Fungi</taxon>
        <taxon>Dikarya</taxon>
        <taxon>Ascomycota</taxon>
        <taxon>Pezizomycotina</taxon>
        <taxon>Eurotiomycetes</taxon>
        <taxon>Eurotiomycetidae</taxon>
        <taxon>Eurotiales</taxon>
        <taxon>Aspergillaceae</taxon>
        <taxon>Aspergillus</taxon>
    </lineage>
</organism>
<evidence type="ECO:0000256" key="6">
    <source>
        <dbReference type="ARBA" id="ARBA00022833"/>
    </source>
</evidence>
<evidence type="ECO:0000256" key="1">
    <source>
        <dbReference type="ARBA" id="ARBA00001947"/>
    </source>
</evidence>
<dbReference type="InterPro" id="IPR041891">
    <property type="entry name" value="Alpha_CA_prokaryot-like"/>
</dbReference>
<dbReference type="PROSITE" id="PS51144">
    <property type="entry name" value="ALPHA_CA_2"/>
    <property type="match status" value="1"/>
</dbReference>
<dbReference type="SMART" id="SM01057">
    <property type="entry name" value="Carb_anhydrase"/>
    <property type="match status" value="1"/>
</dbReference>
<comment type="catalytic activity">
    <reaction evidence="8 9">
        <text>hydrogencarbonate + H(+) = CO2 + H2O</text>
        <dbReference type="Rhea" id="RHEA:10748"/>
        <dbReference type="ChEBI" id="CHEBI:15377"/>
        <dbReference type="ChEBI" id="CHEBI:15378"/>
        <dbReference type="ChEBI" id="CHEBI:16526"/>
        <dbReference type="ChEBI" id="CHEBI:17544"/>
        <dbReference type="EC" id="4.2.1.1"/>
    </reaction>
</comment>
<evidence type="ECO:0000256" key="5">
    <source>
        <dbReference type="ARBA" id="ARBA00022723"/>
    </source>
</evidence>
<dbReference type="PANTHER" id="PTHR18952:SF265">
    <property type="entry name" value="CARBONIC ANHYDRASE"/>
    <property type="match status" value="1"/>
</dbReference>
<keyword evidence="6 9" id="KW-0862">Zinc</keyword>
<evidence type="ECO:0000313" key="12">
    <source>
        <dbReference type="Proteomes" id="UP000249789"/>
    </source>
</evidence>
<sequence length="202" mass="22320">MPATCQTNAACDLGTQQSPIAIDSKTATLIDPSTVSLGIPEAGRVEFENLGYTLEVMLPNRALTAQGKPYTLAHFHFQTPSEHRLDEEHYPLEVHFVFTDATNGIAVIGFVFQLSETGDCDSLFSSVFADVEAISEPGSATEIKSLDFSDLTEHFHGYDPLSLDVRHYNHVKRLIRFNSRYTQNVPGDESLLEMAARELNGL</sequence>
<evidence type="ECO:0000256" key="8">
    <source>
        <dbReference type="ARBA" id="ARBA00048348"/>
    </source>
</evidence>
<name>A0A8G1RYY8_9EURO</name>
<dbReference type="Gene3D" id="3.10.200.10">
    <property type="entry name" value="Alpha carbonic anhydrase"/>
    <property type="match status" value="1"/>
</dbReference>
<evidence type="ECO:0000256" key="9">
    <source>
        <dbReference type="RuleBase" id="RU367011"/>
    </source>
</evidence>
<evidence type="ECO:0000256" key="4">
    <source>
        <dbReference type="ARBA" id="ARBA00012925"/>
    </source>
</evidence>
<evidence type="ECO:0000259" key="10">
    <source>
        <dbReference type="PROSITE" id="PS51144"/>
    </source>
</evidence>
<dbReference type="GO" id="GO:0004089">
    <property type="term" value="F:carbonate dehydratase activity"/>
    <property type="evidence" value="ECO:0007669"/>
    <property type="project" value="UniProtKB-UniRule"/>
</dbReference>
<dbReference type="GeneID" id="63866834"/>
<dbReference type="OrthoDB" id="429145at2759"/>
<keyword evidence="5 9" id="KW-0479">Metal-binding</keyword>
<dbReference type="InterPro" id="IPR023561">
    <property type="entry name" value="Carbonic_anhydrase_a-class"/>
</dbReference>
<evidence type="ECO:0000313" key="11">
    <source>
        <dbReference type="EMBL" id="RAK81774.1"/>
    </source>
</evidence>
<evidence type="ECO:0000256" key="2">
    <source>
        <dbReference type="ARBA" id="ARBA00002904"/>
    </source>
</evidence>
<dbReference type="RefSeq" id="XP_040805784.1">
    <property type="nucleotide sequence ID" value="XM_040949500.1"/>
</dbReference>
<dbReference type="InterPro" id="IPR001148">
    <property type="entry name" value="CA_dom"/>
</dbReference>
<evidence type="ECO:0000256" key="7">
    <source>
        <dbReference type="ARBA" id="ARBA00023239"/>
    </source>
</evidence>
<dbReference type="GO" id="GO:0008270">
    <property type="term" value="F:zinc ion binding"/>
    <property type="evidence" value="ECO:0007669"/>
    <property type="project" value="UniProtKB-UniRule"/>
</dbReference>
<dbReference type="InterPro" id="IPR018338">
    <property type="entry name" value="Carbonic_anhydrase_a-class_CS"/>
</dbReference>
<dbReference type="Pfam" id="PF00194">
    <property type="entry name" value="Carb_anhydrase"/>
    <property type="match status" value="1"/>
</dbReference>
<keyword evidence="12" id="KW-1185">Reference proteome</keyword>
<dbReference type="AlphaFoldDB" id="A0A8G1RYY8"/>
<protein>
    <recommendedName>
        <fullName evidence="4 9">Carbonic anhydrase</fullName>
        <ecNumber evidence="4 9">4.2.1.1</ecNumber>
    </recommendedName>
</protein>
<accession>A0A8G1RYY8</accession>
<dbReference type="EC" id="4.2.1.1" evidence="4 9"/>
<evidence type="ECO:0000256" key="3">
    <source>
        <dbReference type="ARBA" id="ARBA00010718"/>
    </source>
</evidence>
<dbReference type="SUPFAM" id="SSF51069">
    <property type="entry name" value="Carbonic anhydrase"/>
    <property type="match status" value="1"/>
</dbReference>
<gene>
    <name evidence="11" type="ORF">BO72DRAFT_513967</name>
</gene>
<proteinExistence type="inferred from homology"/>
<reference evidence="11 12" key="1">
    <citation type="submission" date="2018-02" db="EMBL/GenBank/DDBJ databases">
        <title>The genomes of Aspergillus section Nigri reveals drivers in fungal speciation.</title>
        <authorList>
            <consortium name="DOE Joint Genome Institute"/>
            <person name="Vesth T.C."/>
            <person name="Nybo J."/>
            <person name="Theobald S."/>
            <person name="Brandl J."/>
            <person name="Frisvad J.C."/>
            <person name="Nielsen K.F."/>
            <person name="Lyhne E.K."/>
            <person name="Kogle M.E."/>
            <person name="Kuo A."/>
            <person name="Riley R."/>
            <person name="Clum A."/>
            <person name="Nolan M."/>
            <person name="Lipzen A."/>
            <person name="Salamov A."/>
            <person name="Henrissat B."/>
            <person name="Wiebenga A."/>
            <person name="De vries R.P."/>
            <person name="Grigoriev I.V."/>
            <person name="Mortensen U.H."/>
            <person name="Andersen M.R."/>
            <person name="Baker S.E."/>
        </authorList>
    </citation>
    <scope>NUCLEOTIDE SEQUENCE [LARGE SCALE GENOMIC DNA]</scope>
    <source>
        <strain evidence="11 12">CBS 313.89</strain>
    </source>
</reference>
<dbReference type="CDD" id="cd03124">
    <property type="entry name" value="alpha_CA_prokaryotic_like"/>
    <property type="match status" value="1"/>
</dbReference>
<dbReference type="Proteomes" id="UP000249789">
    <property type="component" value="Unassembled WGS sequence"/>
</dbReference>
<comment type="similarity">
    <text evidence="3 9">Belongs to the alpha-carbonic anhydrase family.</text>
</comment>
<dbReference type="EMBL" id="KZ824624">
    <property type="protein sequence ID" value="RAK81774.1"/>
    <property type="molecule type" value="Genomic_DNA"/>
</dbReference>